<dbReference type="CDD" id="cd06950">
    <property type="entry name" value="NR_LBD_Tlx_PNR_like"/>
    <property type="match status" value="1"/>
</dbReference>
<dbReference type="InterPro" id="IPR013088">
    <property type="entry name" value="Znf_NHR/GATA"/>
</dbReference>
<dbReference type="InterPro" id="IPR001628">
    <property type="entry name" value="Znf_hrmn_rcpt"/>
</dbReference>
<dbReference type="Proteomes" id="UP000001554">
    <property type="component" value="Chromosome 9"/>
</dbReference>
<keyword evidence="6 10" id="KW-0238">DNA-binding</keyword>
<dbReference type="FunFam" id="3.30.50.10:FF:000019">
    <property type="entry name" value="Nuclear receptor subfamily 2 group E member"/>
    <property type="match status" value="1"/>
</dbReference>
<feature type="non-terminal residue" evidence="14">
    <location>
        <position position="1"/>
    </location>
</feature>
<dbReference type="GeneID" id="118422498"/>
<protein>
    <submittedName>
        <fullName evidence="14">Nuclear receptor subfamily 2 group E member 1-like</fullName>
    </submittedName>
</protein>
<comment type="subcellular location">
    <subcellularLocation>
        <location evidence="1 10">Nucleus</location>
    </subcellularLocation>
</comment>
<feature type="domain" description="NR LBD" evidence="12">
    <location>
        <begin position="157"/>
        <end position="374"/>
    </location>
</feature>
<dbReference type="GO" id="GO:0030154">
    <property type="term" value="P:cell differentiation"/>
    <property type="evidence" value="ECO:0000318"/>
    <property type="project" value="GO_Central"/>
</dbReference>
<sequence length="403" mass="45269">YISASPFIHYFPISSSGRILDIPCKVCGDRSSGKHYGVYTCDGCSGFFKRSIRHNRNYTCKSPSSAPCPVDKSRRNQCRACRLQRCFQVNMNKDAVQHERGPRNSTIRKQLAQYMKDTSRCESAQQACPTFLGSPAYLPYRALVPVTLTDGCAADFKHSTIFQPVPRYPVEVLQRWTCKAEPVQEAAARLLNMTLHWLRSIPAFLTLSSHDQHLLLQSSWQEMFLLGLAQWALPMDPKQLAVEAGVPPDQSPADRLQTFLQQVQMLQETLHKFHQLQVDAVEYACLKGIVLFKTDVQSLRDPGTVAVLQDQTQLSFSHHIEMHKPGQPFRFGKLLLLLSSLREVQRSSLESVFFTKAMTGGVSMDQLVLDMYKSLQTDVVLSDSYRCYTGPSTSSGAALHGVS</sequence>
<dbReference type="Gene3D" id="1.10.565.10">
    <property type="entry name" value="Retinoid X Receptor"/>
    <property type="match status" value="1"/>
</dbReference>
<evidence type="ECO:0000313" key="13">
    <source>
        <dbReference type="Proteomes" id="UP000001554"/>
    </source>
</evidence>
<dbReference type="AlphaFoldDB" id="A0A9J7N156"/>
<reference evidence="14" key="2">
    <citation type="submission" date="2025-08" db="UniProtKB">
        <authorList>
            <consortium name="RefSeq"/>
        </authorList>
    </citation>
    <scope>IDENTIFICATION</scope>
    <source>
        <strain evidence="14">S238N-H82</strain>
        <tissue evidence="14">Testes</tissue>
    </source>
</reference>
<dbReference type="PRINTS" id="PR00047">
    <property type="entry name" value="STROIDFINGER"/>
</dbReference>
<keyword evidence="2 10" id="KW-0479">Metal-binding</keyword>
<comment type="similarity">
    <text evidence="10">Belongs to the nuclear hormone receptor family.</text>
</comment>
<proteinExistence type="inferred from homology"/>
<dbReference type="SUPFAM" id="SSF48508">
    <property type="entry name" value="Nuclear receptor ligand-binding domain"/>
    <property type="match status" value="1"/>
</dbReference>
<dbReference type="GO" id="GO:0004879">
    <property type="term" value="F:nuclear receptor activity"/>
    <property type="evidence" value="ECO:0000318"/>
    <property type="project" value="GO_Central"/>
</dbReference>
<keyword evidence="9 10" id="KW-0539">Nucleus</keyword>
<evidence type="ECO:0000256" key="6">
    <source>
        <dbReference type="ARBA" id="ARBA00023125"/>
    </source>
</evidence>
<keyword evidence="7 10" id="KW-0804">Transcription</keyword>
<evidence type="ECO:0000256" key="8">
    <source>
        <dbReference type="ARBA" id="ARBA00023170"/>
    </source>
</evidence>
<evidence type="ECO:0000259" key="12">
    <source>
        <dbReference type="PROSITE" id="PS51843"/>
    </source>
</evidence>
<evidence type="ECO:0000256" key="5">
    <source>
        <dbReference type="ARBA" id="ARBA00023015"/>
    </source>
</evidence>
<evidence type="ECO:0000313" key="14">
    <source>
        <dbReference type="RefSeq" id="XP_035686011.1"/>
    </source>
</evidence>
<evidence type="ECO:0000256" key="4">
    <source>
        <dbReference type="ARBA" id="ARBA00022833"/>
    </source>
</evidence>
<accession>A0A9J7N156</accession>
<dbReference type="Pfam" id="PF00105">
    <property type="entry name" value="zf-C4"/>
    <property type="match status" value="1"/>
</dbReference>
<dbReference type="GO" id="GO:0000122">
    <property type="term" value="P:negative regulation of transcription by RNA polymerase II"/>
    <property type="evidence" value="ECO:0000318"/>
    <property type="project" value="GO_Central"/>
</dbReference>
<keyword evidence="3 10" id="KW-0863">Zinc-finger</keyword>
<dbReference type="PROSITE" id="PS51030">
    <property type="entry name" value="NUCLEAR_REC_DBD_2"/>
    <property type="match status" value="1"/>
</dbReference>
<keyword evidence="5 10" id="KW-0805">Transcription regulation</keyword>
<dbReference type="GO" id="GO:0008270">
    <property type="term" value="F:zinc ion binding"/>
    <property type="evidence" value="ECO:0007669"/>
    <property type="project" value="UniProtKB-KW"/>
</dbReference>
<dbReference type="Gene3D" id="3.30.50.10">
    <property type="entry name" value="Erythroid Transcription Factor GATA-1, subunit A"/>
    <property type="match status" value="1"/>
</dbReference>
<name>A0A9J7N156_BRAFL</name>
<dbReference type="SUPFAM" id="SSF57716">
    <property type="entry name" value="Glucocorticoid receptor-like (DNA-binding domain)"/>
    <property type="match status" value="1"/>
</dbReference>
<organism evidence="13 14">
    <name type="scientific">Branchiostoma floridae</name>
    <name type="common">Florida lancelet</name>
    <name type="synonym">Amphioxus</name>
    <dbReference type="NCBI Taxonomy" id="7739"/>
    <lineage>
        <taxon>Eukaryota</taxon>
        <taxon>Metazoa</taxon>
        <taxon>Chordata</taxon>
        <taxon>Cephalochordata</taxon>
        <taxon>Leptocardii</taxon>
        <taxon>Amphioxiformes</taxon>
        <taxon>Branchiostomatidae</taxon>
        <taxon>Branchiostoma</taxon>
    </lineage>
</organism>
<evidence type="ECO:0000256" key="7">
    <source>
        <dbReference type="ARBA" id="ARBA00023163"/>
    </source>
</evidence>
<evidence type="ECO:0000256" key="3">
    <source>
        <dbReference type="ARBA" id="ARBA00022771"/>
    </source>
</evidence>
<dbReference type="CDD" id="cd07163">
    <property type="entry name" value="NR_DBD_TLX"/>
    <property type="match status" value="1"/>
</dbReference>
<dbReference type="PROSITE" id="PS00031">
    <property type="entry name" value="NUCLEAR_REC_DBD_1"/>
    <property type="match status" value="1"/>
</dbReference>
<gene>
    <name evidence="14" type="primary">LOC118422498</name>
</gene>
<dbReference type="FunFam" id="1.10.565.10:FF:000134">
    <property type="entry name" value="Uncharacterized protein"/>
    <property type="match status" value="1"/>
</dbReference>
<keyword evidence="4 10" id="KW-0862">Zinc</keyword>
<dbReference type="Pfam" id="PF00104">
    <property type="entry name" value="Hormone_recep"/>
    <property type="match status" value="1"/>
</dbReference>
<evidence type="ECO:0000256" key="9">
    <source>
        <dbReference type="ARBA" id="ARBA00023242"/>
    </source>
</evidence>
<evidence type="ECO:0000256" key="10">
    <source>
        <dbReference type="RuleBase" id="RU004334"/>
    </source>
</evidence>
<dbReference type="PRINTS" id="PR00398">
    <property type="entry name" value="STRDHORMONER"/>
</dbReference>
<dbReference type="RefSeq" id="XP_035686011.1">
    <property type="nucleotide sequence ID" value="XM_035830118.1"/>
</dbReference>
<dbReference type="GO" id="GO:0005634">
    <property type="term" value="C:nucleus"/>
    <property type="evidence" value="ECO:0007669"/>
    <property type="project" value="UniProtKB-SubCell"/>
</dbReference>
<dbReference type="OMA" id="IMGMVTR"/>
<dbReference type="PANTHER" id="PTHR24083">
    <property type="entry name" value="NUCLEAR HORMONE RECEPTOR"/>
    <property type="match status" value="1"/>
</dbReference>
<evidence type="ECO:0000256" key="2">
    <source>
        <dbReference type="ARBA" id="ARBA00022723"/>
    </source>
</evidence>
<feature type="domain" description="Nuclear receptor" evidence="11">
    <location>
        <begin position="21"/>
        <end position="98"/>
    </location>
</feature>
<dbReference type="OrthoDB" id="10045640at2759"/>
<keyword evidence="13" id="KW-1185">Reference proteome</keyword>
<keyword evidence="8 10" id="KW-0675">Receptor</keyword>
<dbReference type="KEGG" id="bfo:118422498"/>
<dbReference type="SMART" id="SM00399">
    <property type="entry name" value="ZnF_C4"/>
    <property type="match status" value="1"/>
</dbReference>
<reference evidence="13" key="1">
    <citation type="journal article" date="2020" name="Nat. Ecol. Evol.">
        <title>Deeply conserved synteny resolves early events in vertebrate evolution.</title>
        <authorList>
            <person name="Simakov O."/>
            <person name="Marletaz F."/>
            <person name="Yue J.X."/>
            <person name="O'Connell B."/>
            <person name="Jenkins J."/>
            <person name="Brandt A."/>
            <person name="Calef R."/>
            <person name="Tung C.H."/>
            <person name="Huang T.K."/>
            <person name="Schmutz J."/>
            <person name="Satoh N."/>
            <person name="Yu J.K."/>
            <person name="Putnam N.H."/>
            <person name="Green R.E."/>
            <person name="Rokhsar D.S."/>
        </authorList>
    </citation>
    <scope>NUCLEOTIDE SEQUENCE [LARGE SCALE GENOMIC DNA]</scope>
    <source>
        <strain evidence="13">S238N-H82</strain>
    </source>
</reference>
<evidence type="ECO:0000256" key="1">
    <source>
        <dbReference type="ARBA" id="ARBA00004123"/>
    </source>
</evidence>
<dbReference type="InterPro" id="IPR035500">
    <property type="entry name" value="NHR-like_dom_sf"/>
</dbReference>
<dbReference type="GO" id="GO:0000978">
    <property type="term" value="F:RNA polymerase II cis-regulatory region sequence-specific DNA binding"/>
    <property type="evidence" value="ECO:0000318"/>
    <property type="project" value="GO_Central"/>
</dbReference>
<evidence type="ECO:0000259" key="11">
    <source>
        <dbReference type="PROSITE" id="PS51030"/>
    </source>
</evidence>
<dbReference type="InterPro" id="IPR000536">
    <property type="entry name" value="Nucl_hrmn_rcpt_lig-bd"/>
</dbReference>
<dbReference type="SMART" id="SM00430">
    <property type="entry name" value="HOLI"/>
    <property type="match status" value="1"/>
</dbReference>
<dbReference type="InterPro" id="IPR050274">
    <property type="entry name" value="Nuclear_hormone_rcpt_NR2"/>
</dbReference>
<dbReference type="InterPro" id="IPR001723">
    <property type="entry name" value="Nuclear_hrmn_rcpt"/>
</dbReference>
<dbReference type="PROSITE" id="PS51843">
    <property type="entry name" value="NR_LBD"/>
    <property type="match status" value="1"/>
</dbReference>